<gene>
    <name evidence="2" type="ORF">MAR_009429</name>
</gene>
<evidence type="ECO:0000313" key="3">
    <source>
        <dbReference type="Proteomes" id="UP001164746"/>
    </source>
</evidence>
<feature type="compositionally biased region" description="Polar residues" evidence="1">
    <location>
        <begin position="313"/>
        <end position="349"/>
    </location>
</feature>
<evidence type="ECO:0000256" key="1">
    <source>
        <dbReference type="SAM" id="MobiDB-lite"/>
    </source>
</evidence>
<sequence length="831" mass="93125">MVNESVFFIYDHNMLKKEEDDLKDAIIYFQPENVLQGGKFLPDSVLLAKLDALYEAFVTFHGSIDSLKLAGSQLFLQASQILQSSQRRPYVLAGVILYKNSVLNTQLPPKLTKHLTYLRNKMPHITKDIDYELPRGCKIVTIFLKDKDYHDICPLDPLARHHCNATDFSQSREKDPMRLSAEKANPSKPSKLTRRLTCPALGLPVHEHPQSATQKTLKTSLTNEQKKAIQRKQQEVLSAERSPWGRDVDRGTRTSLSHVPIVECRSGESAVESEGEVINEGVPATQIEEKYRMLPSSGDGEHEEESDTDTEGNQSNNSVTTHITVTGTNNIIDSQGNNVEQGNYDTGQVTADADPAISDLEDNEDEDVKLDTKQNMHSPGANAAVESDSTHKFICEQINKNSKAESCPQNSSSADQIHVKLNLSSSEERSVRSYDNLSDHETKVVKTEGVHSVLKHSADIHTGMVGNSSYKDEIIKEEHLEGTLKVNLDVRSEHCDEEVANGYKIEEEKENVNPNIDIIDRSFSPVSQKYESEIETEDEGYSLAHIEPCINCLELQSSPQNHSRNNQLVRCSNCIASYNKQKMFGVPNIDQEIMDFRSAGRDGIESGTETEGLTDMEKPHIKIRTAEIMSSFSSDVSTDSTISRYWTHEMEGLNDVTVYVQCHADISLLLLMENPEQLQENLFHALWKGSLASLADLDFHIKECLETAAEDVKGDAHAHDLYKYLHCSTYTAHVKGTISDQSQGDRRGNNLHQMLAGLHSDFQSNRCLSDVTYRSHFTSCYGHSIQGDESYFQFDISQRATSGLPLPRDPVYSMDVSSRAKIAKERKLSIL</sequence>
<protein>
    <recommendedName>
        <fullName evidence="4">CCZ1/INTU/HSP4 first Longin domain-containing protein</fullName>
    </recommendedName>
</protein>
<evidence type="ECO:0008006" key="4">
    <source>
        <dbReference type="Google" id="ProtNLM"/>
    </source>
</evidence>
<feature type="compositionally biased region" description="Basic and acidic residues" evidence="1">
    <location>
        <begin position="170"/>
        <end position="181"/>
    </location>
</feature>
<dbReference type="InterPro" id="IPR026091">
    <property type="entry name" value="HPS4"/>
</dbReference>
<accession>A0ABY7E1N9</accession>
<feature type="region of interest" description="Disordered" evidence="1">
    <location>
        <begin position="294"/>
        <end position="350"/>
    </location>
</feature>
<feature type="compositionally biased region" description="Acidic residues" evidence="1">
    <location>
        <begin position="301"/>
        <end position="310"/>
    </location>
</feature>
<reference evidence="2" key="1">
    <citation type="submission" date="2022-11" db="EMBL/GenBank/DDBJ databases">
        <title>Centuries of genome instability and evolution in soft-shell clam transmissible cancer (bioRxiv).</title>
        <authorList>
            <person name="Hart S.F.M."/>
            <person name="Yonemitsu M.A."/>
            <person name="Giersch R.M."/>
            <person name="Beal B.F."/>
            <person name="Arriagada G."/>
            <person name="Davis B.W."/>
            <person name="Ostrander E.A."/>
            <person name="Goff S.P."/>
            <person name="Metzger M.J."/>
        </authorList>
    </citation>
    <scope>NUCLEOTIDE SEQUENCE</scope>
    <source>
        <strain evidence="2">MELC-2E11</strain>
        <tissue evidence="2">Siphon/mantle</tissue>
    </source>
</reference>
<evidence type="ECO:0000313" key="2">
    <source>
        <dbReference type="EMBL" id="WAR02871.1"/>
    </source>
</evidence>
<dbReference type="PANTHER" id="PTHR14407:SF9">
    <property type="entry name" value="BLOC-3 COMPLEX MEMBER HPS4"/>
    <property type="match status" value="1"/>
</dbReference>
<dbReference type="PANTHER" id="PTHR14407">
    <property type="entry name" value="HERMANSKY-PUDLAK SYNDROME 4 PROTEIN LIGHT-EAR PROTEIN-RELATED"/>
    <property type="match status" value="1"/>
</dbReference>
<name>A0ABY7E1N9_MYAAR</name>
<proteinExistence type="predicted"/>
<dbReference type="EMBL" id="CP111015">
    <property type="protein sequence ID" value="WAR02871.1"/>
    <property type="molecule type" value="Genomic_DNA"/>
</dbReference>
<feature type="region of interest" description="Disordered" evidence="1">
    <location>
        <begin position="167"/>
        <end position="192"/>
    </location>
</feature>
<dbReference type="Proteomes" id="UP001164746">
    <property type="component" value="Chromosome 4"/>
</dbReference>
<keyword evidence="3" id="KW-1185">Reference proteome</keyword>
<organism evidence="2 3">
    <name type="scientific">Mya arenaria</name>
    <name type="common">Soft-shell clam</name>
    <dbReference type="NCBI Taxonomy" id="6604"/>
    <lineage>
        <taxon>Eukaryota</taxon>
        <taxon>Metazoa</taxon>
        <taxon>Spiralia</taxon>
        <taxon>Lophotrochozoa</taxon>
        <taxon>Mollusca</taxon>
        <taxon>Bivalvia</taxon>
        <taxon>Autobranchia</taxon>
        <taxon>Heteroconchia</taxon>
        <taxon>Euheterodonta</taxon>
        <taxon>Imparidentia</taxon>
        <taxon>Neoheterodontei</taxon>
        <taxon>Myida</taxon>
        <taxon>Myoidea</taxon>
        <taxon>Myidae</taxon>
        <taxon>Mya</taxon>
    </lineage>
</organism>